<dbReference type="InParanoid" id="F6T469"/>
<feature type="region of interest" description="Disordered" evidence="3">
    <location>
        <begin position="1"/>
        <end position="56"/>
    </location>
</feature>
<dbReference type="STRING" id="9258.ENSOANP00000020559"/>
<dbReference type="CTD" id="388552"/>
<evidence type="ECO:0000256" key="2">
    <source>
        <dbReference type="ARBA" id="ARBA00019581"/>
    </source>
</evidence>
<keyword evidence="5" id="KW-1185">Reference proteome</keyword>
<dbReference type="GO" id="GO:0031083">
    <property type="term" value="C:BLOC-1 complex"/>
    <property type="evidence" value="ECO:0000318"/>
    <property type="project" value="GO_Central"/>
</dbReference>
<dbReference type="Bgee" id="ENSOANG00000013002">
    <property type="expression patterns" value="Expressed in heart and 7 other cell types or tissues"/>
</dbReference>
<dbReference type="eggNOG" id="ENOG502RZCG">
    <property type="taxonomic scope" value="Eukaryota"/>
</dbReference>
<dbReference type="HOGENOM" id="CLU_116012_0_0_1"/>
<dbReference type="PANTHER" id="PTHR31974:SF2">
    <property type="entry name" value="BIOGENESIS OF LYSOSOME-RELATED ORGANELLES COMPLEX 1 SUBUNIT 3"/>
    <property type="match status" value="1"/>
</dbReference>
<dbReference type="RefSeq" id="XP_007654694.1">
    <property type="nucleotide sequence ID" value="XM_007656504.3"/>
</dbReference>
<dbReference type="KEGG" id="oaa:100092946"/>
<evidence type="ECO:0000256" key="1">
    <source>
        <dbReference type="ARBA" id="ARBA00008942"/>
    </source>
</evidence>
<name>F6T469_ORNAN</name>
<evidence type="ECO:0000256" key="3">
    <source>
        <dbReference type="SAM" id="MobiDB-lite"/>
    </source>
</evidence>
<dbReference type="GeneTree" id="ENSGT00390000008756"/>
<reference evidence="4 5" key="1">
    <citation type="journal article" date="2008" name="Nature">
        <title>Genome analysis of the platypus reveals unique signatures of evolution.</title>
        <authorList>
            <person name="Warren W.C."/>
            <person name="Hillier L.W."/>
            <person name="Marshall Graves J.A."/>
            <person name="Birney E."/>
            <person name="Ponting C.P."/>
            <person name="Grutzner F."/>
            <person name="Belov K."/>
            <person name="Miller W."/>
            <person name="Clarke L."/>
            <person name="Chinwalla A.T."/>
            <person name="Yang S.P."/>
            <person name="Heger A."/>
            <person name="Locke D.P."/>
            <person name="Miethke P."/>
            <person name="Waters P.D."/>
            <person name="Veyrunes F."/>
            <person name="Fulton L."/>
            <person name="Fulton B."/>
            <person name="Graves T."/>
            <person name="Wallis J."/>
            <person name="Puente X.S."/>
            <person name="Lopez-Otin C."/>
            <person name="Ordonez G.R."/>
            <person name="Eichler E.E."/>
            <person name="Chen L."/>
            <person name="Cheng Z."/>
            <person name="Deakin J.E."/>
            <person name="Alsop A."/>
            <person name="Thompson K."/>
            <person name="Kirby P."/>
            <person name="Papenfuss A.T."/>
            <person name="Wakefield M.J."/>
            <person name="Olender T."/>
            <person name="Lancet D."/>
            <person name="Huttley G.A."/>
            <person name="Smit A.F."/>
            <person name="Pask A."/>
            <person name="Temple-Smith P."/>
            <person name="Batzer M.A."/>
            <person name="Walker J.A."/>
            <person name="Konkel M.K."/>
            <person name="Harris R.S."/>
            <person name="Whittington C.M."/>
            <person name="Wong E.S."/>
            <person name="Gemmell N.J."/>
            <person name="Buschiazzo E."/>
            <person name="Vargas Jentzsch I.M."/>
            <person name="Merkel A."/>
            <person name="Schmitz J."/>
            <person name="Zemann A."/>
            <person name="Churakov G."/>
            <person name="Kriegs J.O."/>
            <person name="Brosius J."/>
            <person name="Murchison E.P."/>
            <person name="Sachidanandam R."/>
            <person name="Smith C."/>
            <person name="Hannon G.J."/>
            <person name="Tsend-Ayush E."/>
            <person name="McMillan D."/>
            <person name="Attenborough R."/>
            <person name="Rens W."/>
            <person name="Ferguson-Smith M."/>
            <person name="Lefevre C.M."/>
            <person name="Sharp J.A."/>
            <person name="Nicholas K.R."/>
            <person name="Ray D.A."/>
            <person name="Kube M."/>
            <person name="Reinhardt R."/>
            <person name="Pringle T.H."/>
            <person name="Taylor J."/>
            <person name="Jones R.C."/>
            <person name="Nixon B."/>
            <person name="Dacheux J.L."/>
            <person name="Niwa H."/>
            <person name="Sekita Y."/>
            <person name="Huang X."/>
            <person name="Stark A."/>
            <person name="Kheradpour P."/>
            <person name="Kellis M."/>
            <person name="Flicek P."/>
            <person name="Chen Y."/>
            <person name="Webber C."/>
            <person name="Hardison R."/>
            <person name="Nelson J."/>
            <person name="Hallsworth-Pepin K."/>
            <person name="Delehaunty K."/>
            <person name="Markovic C."/>
            <person name="Minx P."/>
            <person name="Feng Y."/>
            <person name="Kremitzki C."/>
            <person name="Mitreva M."/>
            <person name="Glasscock J."/>
            <person name="Wylie T."/>
            <person name="Wohldmann P."/>
            <person name="Thiru P."/>
            <person name="Nhan M.N."/>
            <person name="Pohl C.S."/>
            <person name="Smith S.M."/>
            <person name="Hou S."/>
            <person name="Nefedov M."/>
            <person name="de Jong P.J."/>
            <person name="Renfree M.B."/>
            <person name="Mardis E.R."/>
            <person name="Wilson R.K."/>
        </authorList>
    </citation>
    <scope>NUCLEOTIDE SEQUENCE [LARGE SCALE GENOMIC DNA]</scope>
    <source>
        <strain evidence="4 5">Glennie</strain>
    </source>
</reference>
<dbReference type="FunCoup" id="F6T469">
    <property type="interactions" value="360"/>
</dbReference>
<protein>
    <recommendedName>
        <fullName evidence="2">Biogenesis of lysosome-related organelles complex 1 subunit 3</fullName>
    </recommendedName>
</protein>
<reference evidence="4" key="2">
    <citation type="submission" date="2025-08" db="UniProtKB">
        <authorList>
            <consortium name="Ensembl"/>
        </authorList>
    </citation>
    <scope>IDENTIFICATION</scope>
    <source>
        <strain evidence="4">Glennie</strain>
    </source>
</reference>
<feature type="compositionally biased region" description="Acidic residues" evidence="3">
    <location>
        <begin position="13"/>
        <end position="26"/>
    </location>
</feature>
<gene>
    <name evidence="4" type="primary">BLOC1S3</name>
</gene>
<reference evidence="4" key="3">
    <citation type="submission" date="2025-09" db="UniProtKB">
        <authorList>
            <consortium name="Ensembl"/>
        </authorList>
    </citation>
    <scope>IDENTIFICATION</scope>
    <source>
        <strain evidence="4">Glennie</strain>
    </source>
</reference>
<dbReference type="AlphaFoldDB" id="F6T469"/>
<sequence>MARARQDTVVPGEAEETDDDDDEEELYLSSVGAGAPAGLQVPGEAEETDSEGEAREALPARCHLPPLVVLREAVAEEEGPVAAFQSPAGRCPSLLQQKLLESNDRLGHDVRAALSRLYRTASHDIGGLSAQLGSAQGAVLGAAHSIRLARGDLRAVAEQIDIITSCGLLPDIRLPPHPDAPDPP</sequence>
<dbReference type="PANTHER" id="PTHR31974">
    <property type="entry name" value="BIOGENESIS OF LYSOSOME-RELATED ORGANELLES COMPLEX 1 SUBUNIT 3"/>
    <property type="match status" value="1"/>
</dbReference>
<dbReference type="OMA" id="RDHPDMH"/>
<comment type="similarity">
    <text evidence="1">Belongs to the BLOC1S3 family.</text>
</comment>
<dbReference type="Pfam" id="PF15753">
    <property type="entry name" value="BLOC1S3"/>
    <property type="match status" value="1"/>
</dbReference>
<dbReference type="Proteomes" id="UP000002279">
    <property type="component" value="Chromosome 5"/>
</dbReference>
<evidence type="ECO:0000313" key="5">
    <source>
        <dbReference type="Proteomes" id="UP000002279"/>
    </source>
</evidence>
<dbReference type="GeneID" id="100092946"/>
<evidence type="ECO:0000313" key="4">
    <source>
        <dbReference type="Ensembl" id="ENSOANP00000020559.2"/>
    </source>
</evidence>
<dbReference type="Ensembl" id="ENSOANT00000020562.2">
    <property type="protein sequence ID" value="ENSOANP00000020559.2"/>
    <property type="gene ID" value="ENSOANG00000013002.2"/>
</dbReference>
<accession>F6T469</accession>
<organism evidence="4 5">
    <name type="scientific">Ornithorhynchus anatinus</name>
    <name type="common">Duckbill platypus</name>
    <dbReference type="NCBI Taxonomy" id="9258"/>
    <lineage>
        <taxon>Eukaryota</taxon>
        <taxon>Metazoa</taxon>
        <taxon>Chordata</taxon>
        <taxon>Craniata</taxon>
        <taxon>Vertebrata</taxon>
        <taxon>Euteleostomi</taxon>
        <taxon>Mammalia</taxon>
        <taxon>Monotremata</taxon>
        <taxon>Ornithorhynchidae</taxon>
        <taxon>Ornithorhynchus</taxon>
    </lineage>
</organism>
<dbReference type="OrthoDB" id="5984572at2759"/>
<proteinExistence type="inferred from homology"/>
<dbReference type="InterPro" id="IPR017245">
    <property type="entry name" value="BLOC-1_complex_su-3"/>
</dbReference>